<accession>A0A1G8XSX2</accession>
<evidence type="ECO:0000259" key="4">
    <source>
        <dbReference type="PROSITE" id="PS50949"/>
    </source>
</evidence>
<keyword evidence="6" id="KW-1185">Reference proteome</keyword>
<dbReference type="InterPro" id="IPR000524">
    <property type="entry name" value="Tscrpt_reg_HTH_GntR"/>
</dbReference>
<gene>
    <name evidence="5" type="ORF">SAMN05421869_11365</name>
</gene>
<name>A0A1G8XSX2_9ACTN</name>
<evidence type="ECO:0000256" key="1">
    <source>
        <dbReference type="ARBA" id="ARBA00023015"/>
    </source>
</evidence>
<evidence type="ECO:0000313" key="6">
    <source>
        <dbReference type="Proteomes" id="UP000199202"/>
    </source>
</evidence>
<dbReference type="GO" id="GO:0045892">
    <property type="term" value="P:negative regulation of DNA-templated transcription"/>
    <property type="evidence" value="ECO:0007669"/>
    <property type="project" value="TreeGrafter"/>
</dbReference>
<reference evidence="5 6" key="1">
    <citation type="submission" date="2016-10" db="EMBL/GenBank/DDBJ databases">
        <authorList>
            <person name="de Groot N.N."/>
        </authorList>
    </citation>
    <scope>NUCLEOTIDE SEQUENCE [LARGE SCALE GENOMIC DNA]</scope>
    <source>
        <strain evidence="5 6">CGMCC 4.6533</strain>
    </source>
</reference>
<sequence length="101" mass="11403">MQLVPPERTVHAVLNVLRVTVNQLDPTPLWQQLAAIIRERIKAGEYEPRQPLPSETQLIQEHGIARGTVRRAMKALGEEGWTVTVQGRGTFVKPAEEWPES</sequence>
<evidence type="ECO:0000256" key="3">
    <source>
        <dbReference type="ARBA" id="ARBA00023163"/>
    </source>
</evidence>
<dbReference type="EMBL" id="FNDJ01000013">
    <property type="protein sequence ID" value="SDJ93628.1"/>
    <property type="molecule type" value="Genomic_DNA"/>
</dbReference>
<dbReference type="PANTHER" id="PTHR44846">
    <property type="entry name" value="MANNOSYL-D-GLYCERATE TRANSPORT/METABOLISM SYSTEM REPRESSOR MNGR-RELATED"/>
    <property type="match status" value="1"/>
</dbReference>
<evidence type="ECO:0000256" key="2">
    <source>
        <dbReference type="ARBA" id="ARBA00023125"/>
    </source>
</evidence>
<keyword evidence="1" id="KW-0805">Transcription regulation</keyword>
<dbReference type="InterPro" id="IPR036388">
    <property type="entry name" value="WH-like_DNA-bd_sf"/>
</dbReference>
<dbReference type="InterPro" id="IPR050679">
    <property type="entry name" value="Bact_HTH_transcr_reg"/>
</dbReference>
<feature type="domain" description="HTH gntR-type" evidence="4">
    <location>
        <begin position="27"/>
        <end position="95"/>
    </location>
</feature>
<dbReference type="STRING" id="633440.SAMN05421869_11365"/>
<dbReference type="Gene3D" id="1.10.10.10">
    <property type="entry name" value="Winged helix-like DNA-binding domain superfamily/Winged helix DNA-binding domain"/>
    <property type="match status" value="1"/>
</dbReference>
<dbReference type="PRINTS" id="PR00035">
    <property type="entry name" value="HTHGNTR"/>
</dbReference>
<dbReference type="Pfam" id="PF00392">
    <property type="entry name" value="GntR"/>
    <property type="match status" value="1"/>
</dbReference>
<dbReference type="CDD" id="cd07377">
    <property type="entry name" value="WHTH_GntR"/>
    <property type="match status" value="1"/>
</dbReference>
<keyword evidence="3" id="KW-0804">Transcription</keyword>
<proteinExistence type="predicted"/>
<dbReference type="SUPFAM" id="SSF46785">
    <property type="entry name" value="Winged helix' DNA-binding domain"/>
    <property type="match status" value="1"/>
</dbReference>
<dbReference type="AlphaFoldDB" id="A0A1G8XSX2"/>
<keyword evidence="2" id="KW-0238">DNA-binding</keyword>
<evidence type="ECO:0000313" key="5">
    <source>
        <dbReference type="EMBL" id="SDJ93628.1"/>
    </source>
</evidence>
<dbReference type="PROSITE" id="PS50949">
    <property type="entry name" value="HTH_GNTR"/>
    <property type="match status" value="1"/>
</dbReference>
<dbReference type="GO" id="GO:0003700">
    <property type="term" value="F:DNA-binding transcription factor activity"/>
    <property type="evidence" value="ECO:0007669"/>
    <property type="project" value="InterPro"/>
</dbReference>
<organism evidence="5 6">
    <name type="scientific">Nonomuraea jiangxiensis</name>
    <dbReference type="NCBI Taxonomy" id="633440"/>
    <lineage>
        <taxon>Bacteria</taxon>
        <taxon>Bacillati</taxon>
        <taxon>Actinomycetota</taxon>
        <taxon>Actinomycetes</taxon>
        <taxon>Streptosporangiales</taxon>
        <taxon>Streptosporangiaceae</taxon>
        <taxon>Nonomuraea</taxon>
    </lineage>
</organism>
<dbReference type="InterPro" id="IPR036390">
    <property type="entry name" value="WH_DNA-bd_sf"/>
</dbReference>
<dbReference type="GO" id="GO:0003677">
    <property type="term" value="F:DNA binding"/>
    <property type="evidence" value="ECO:0007669"/>
    <property type="project" value="UniProtKB-KW"/>
</dbReference>
<dbReference type="Proteomes" id="UP000199202">
    <property type="component" value="Unassembled WGS sequence"/>
</dbReference>
<dbReference type="PANTHER" id="PTHR44846:SF1">
    <property type="entry name" value="MANNOSYL-D-GLYCERATE TRANSPORT_METABOLISM SYSTEM REPRESSOR MNGR-RELATED"/>
    <property type="match status" value="1"/>
</dbReference>
<dbReference type="SMART" id="SM00345">
    <property type="entry name" value="HTH_GNTR"/>
    <property type="match status" value="1"/>
</dbReference>
<protein>
    <submittedName>
        <fullName evidence="5">Regulatory protein, gntR family</fullName>
    </submittedName>
</protein>